<dbReference type="OrthoDB" id="5788999at2"/>
<evidence type="ECO:0008006" key="4">
    <source>
        <dbReference type="Google" id="ProtNLM"/>
    </source>
</evidence>
<feature type="compositionally biased region" description="Polar residues" evidence="1">
    <location>
        <begin position="193"/>
        <end position="203"/>
    </location>
</feature>
<proteinExistence type="predicted"/>
<protein>
    <recommendedName>
        <fullName evidence="4">Tetratricopeptide repeat-containing protein</fullName>
    </recommendedName>
</protein>
<accession>A0A1R3VR90</accession>
<feature type="region of interest" description="Disordered" evidence="1">
    <location>
        <begin position="193"/>
        <end position="229"/>
    </location>
</feature>
<evidence type="ECO:0000256" key="1">
    <source>
        <dbReference type="SAM" id="MobiDB-lite"/>
    </source>
</evidence>
<name>A0A1R3VR90_9GAMM</name>
<dbReference type="RefSeq" id="WP_076754016.1">
    <property type="nucleotide sequence ID" value="NZ_CP023018.1"/>
</dbReference>
<evidence type="ECO:0000313" key="3">
    <source>
        <dbReference type="Proteomes" id="UP000223759"/>
    </source>
</evidence>
<sequence>MSAGALTRWQEVWEQLSDIEQRQALAAIVKRMRDPKARLERLKQTVLRSLARHQRSRIERVMRLKDEPLIAQMQPLVNVLFGPREWTLLYLGYFADHKADLMCRFMSLSGVPHDEHGYVLGGDDLIKPPDDLEATVSIMLKEYGGREVGLYFFVLRMMDPEIWTFLDPVMPRIEAAFWPAQQAFAELDPSPVQDSLASASQSMRPAGSLSGQSSGSAGGVDPPPPWREAFDKGKEAALSGADLPASKDLAVLCGYLCVLARRPDLSVLKQSLANHAKAWRKLMITAGESAPELLIDVLPALFALGESESALTLLRCQKRHVSADYFQRGTTLAQQVAANDEQDAAIQLLKLLLEALIHTPMQRSAREHQRAELELALGRLWHRQGLFEAAAEQFAPWLEDPRICDAALLTDMGLLKAGLTDLTSLKLAQEHLPLQTLRQRLEQGRPYFEDAVERFNDSAAQAHYTLGLMALLDWFEQPTSEALRSSALANLSTGVRPQSGVRPHLWGLVGSYPFYALLLEMARLDLPTAERAMAFWREQQRPLAPVPGAALERLLEQAELLQPAWVVEIGETLMAWDADLASRVLVKPLWWSSSPILFEALCQLCRHSDDQPQERQWHQWQMLVGAALRRDALDIAQEALDAMEQLAVQKRFCEPMLHFIADLDQVYPAWSETDVLRARFRLLRRLGRDADAYAQLRELFFAMRDHRPQEAAQVLELFAECRAPGAYTMDLHLPNWEREEHLAPDIDARLEAGECVNVLFVGGNEIQARYIEDIKAQLHERWPGISVEFRLTGWSSNWGREVDGLKRLAENADVVVLMTMMRTTLGRALREALNDPPRPWVPCTGTGKKAMLTSIHHAARLAKKGTVPI</sequence>
<organism evidence="2 3">
    <name type="scientific">Ectothiorhodosinus mongolicus</name>
    <dbReference type="NCBI Taxonomy" id="233100"/>
    <lineage>
        <taxon>Bacteria</taxon>
        <taxon>Pseudomonadati</taxon>
        <taxon>Pseudomonadota</taxon>
        <taxon>Gammaproteobacteria</taxon>
        <taxon>Chromatiales</taxon>
        <taxon>Ectothiorhodospiraceae</taxon>
        <taxon>Ectothiorhodosinus</taxon>
    </lineage>
</organism>
<dbReference type="Proteomes" id="UP000223759">
    <property type="component" value="Unassembled WGS sequence"/>
</dbReference>
<reference evidence="2 3" key="1">
    <citation type="submission" date="2017-01" db="EMBL/GenBank/DDBJ databases">
        <authorList>
            <person name="Mah S.A."/>
            <person name="Swanson W.J."/>
            <person name="Moy G.W."/>
            <person name="Vacquier V.D."/>
        </authorList>
    </citation>
    <scope>NUCLEOTIDE SEQUENCE [LARGE SCALE GENOMIC DNA]</scope>
    <source>
        <strain evidence="2 3">M9</strain>
    </source>
</reference>
<keyword evidence="3" id="KW-1185">Reference proteome</keyword>
<gene>
    <name evidence="2" type="ORF">SAMN05216526_0092</name>
</gene>
<dbReference type="STRING" id="233100.SAMN05216526_0092"/>
<evidence type="ECO:0000313" key="2">
    <source>
        <dbReference type="EMBL" id="SIT65642.1"/>
    </source>
</evidence>
<dbReference type="EMBL" id="FTPK01000001">
    <property type="protein sequence ID" value="SIT65642.1"/>
    <property type="molecule type" value="Genomic_DNA"/>
</dbReference>
<dbReference type="AlphaFoldDB" id="A0A1R3VR90"/>